<dbReference type="EMBL" id="JARKIF010000012">
    <property type="protein sequence ID" value="KAJ7625773.1"/>
    <property type="molecule type" value="Genomic_DNA"/>
</dbReference>
<proteinExistence type="predicted"/>
<feature type="compositionally biased region" description="Pro residues" evidence="1">
    <location>
        <begin position="161"/>
        <end position="175"/>
    </location>
</feature>
<comment type="caution">
    <text evidence="2">The sequence shown here is derived from an EMBL/GenBank/DDBJ whole genome shotgun (WGS) entry which is preliminary data.</text>
</comment>
<organism evidence="2 3">
    <name type="scientific">Roridomyces roridus</name>
    <dbReference type="NCBI Taxonomy" id="1738132"/>
    <lineage>
        <taxon>Eukaryota</taxon>
        <taxon>Fungi</taxon>
        <taxon>Dikarya</taxon>
        <taxon>Basidiomycota</taxon>
        <taxon>Agaricomycotina</taxon>
        <taxon>Agaricomycetes</taxon>
        <taxon>Agaricomycetidae</taxon>
        <taxon>Agaricales</taxon>
        <taxon>Marasmiineae</taxon>
        <taxon>Mycenaceae</taxon>
        <taxon>Roridomyces</taxon>
    </lineage>
</organism>
<dbReference type="AlphaFoldDB" id="A0AAD7BMV5"/>
<reference evidence="2" key="1">
    <citation type="submission" date="2023-03" db="EMBL/GenBank/DDBJ databases">
        <title>Massive genome expansion in bonnet fungi (Mycena s.s.) driven by repeated elements and novel gene families across ecological guilds.</title>
        <authorList>
            <consortium name="Lawrence Berkeley National Laboratory"/>
            <person name="Harder C.B."/>
            <person name="Miyauchi S."/>
            <person name="Viragh M."/>
            <person name="Kuo A."/>
            <person name="Thoen E."/>
            <person name="Andreopoulos B."/>
            <person name="Lu D."/>
            <person name="Skrede I."/>
            <person name="Drula E."/>
            <person name="Henrissat B."/>
            <person name="Morin E."/>
            <person name="Kohler A."/>
            <person name="Barry K."/>
            <person name="LaButti K."/>
            <person name="Morin E."/>
            <person name="Salamov A."/>
            <person name="Lipzen A."/>
            <person name="Mereny Z."/>
            <person name="Hegedus B."/>
            <person name="Baldrian P."/>
            <person name="Stursova M."/>
            <person name="Weitz H."/>
            <person name="Taylor A."/>
            <person name="Grigoriev I.V."/>
            <person name="Nagy L.G."/>
            <person name="Martin F."/>
            <person name="Kauserud H."/>
        </authorList>
    </citation>
    <scope>NUCLEOTIDE SEQUENCE</scope>
    <source>
        <strain evidence="2">9284</strain>
    </source>
</reference>
<accession>A0AAD7BMV5</accession>
<protein>
    <submittedName>
        <fullName evidence="2">Uncharacterized protein</fullName>
    </submittedName>
</protein>
<evidence type="ECO:0000313" key="2">
    <source>
        <dbReference type="EMBL" id="KAJ7625773.1"/>
    </source>
</evidence>
<feature type="compositionally biased region" description="Low complexity" evidence="1">
    <location>
        <begin position="109"/>
        <end position="120"/>
    </location>
</feature>
<evidence type="ECO:0000256" key="1">
    <source>
        <dbReference type="SAM" id="MobiDB-lite"/>
    </source>
</evidence>
<name>A0AAD7BMV5_9AGAR</name>
<gene>
    <name evidence="2" type="ORF">FB45DRAFT_71805</name>
</gene>
<feature type="region of interest" description="Disordered" evidence="1">
    <location>
        <begin position="102"/>
        <end position="143"/>
    </location>
</feature>
<dbReference type="Proteomes" id="UP001221142">
    <property type="component" value="Unassembled WGS sequence"/>
</dbReference>
<evidence type="ECO:0000313" key="3">
    <source>
        <dbReference type="Proteomes" id="UP001221142"/>
    </source>
</evidence>
<sequence>MELWMTPSLHAPSVAKSGLNRSEDRGLDFTLVTHRVLEDGPERTVSLSTWREQAVEEEIGGDAMSVYYVRPEDLDWGWGDGIPMAAREEIVIVPFPVEAPWKVDEKDTSPSSESGEGSAPHTSTPRGSGNTLVPPAGEFHPFQATRSKSGSIISSIHLTPQPLPLHPPSPPPPPADETLSDILATCEPPLTHLEPVLARVGILRTAHLHAVGRLSDAPRAEVRDAALKLGVTVLEWAMLLDRIRAL</sequence>
<feature type="compositionally biased region" description="Polar residues" evidence="1">
    <location>
        <begin position="121"/>
        <end position="131"/>
    </location>
</feature>
<keyword evidence="3" id="KW-1185">Reference proteome</keyword>
<feature type="region of interest" description="Disordered" evidence="1">
    <location>
        <begin position="157"/>
        <end position="176"/>
    </location>
</feature>